<dbReference type="EMBL" id="UYSU01046431">
    <property type="protein sequence ID" value="VDM05536.1"/>
    <property type="molecule type" value="Genomic_DNA"/>
</dbReference>
<evidence type="ECO:0000313" key="3">
    <source>
        <dbReference type="Proteomes" id="UP000275846"/>
    </source>
</evidence>
<protein>
    <submittedName>
        <fullName evidence="2 4">Uncharacterized protein</fullName>
    </submittedName>
</protein>
<name>A0A183TRQ2_SCHSO</name>
<organism evidence="4">
    <name type="scientific">Schistocephalus solidus</name>
    <name type="common">Tapeworm</name>
    <dbReference type="NCBI Taxonomy" id="70667"/>
    <lineage>
        <taxon>Eukaryota</taxon>
        <taxon>Metazoa</taxon>
        <taxon>Spiralia</taxon>
        <taxon>Lophotrochozoa</taxon>
        <taxon>Platyhelminthes</taxon>
        <taxon>Cestoda</taxon>
        <taxon>Eucestoda</taxon>
        <taxon>Diphyllobothriidea</taxon>
        <taxon>Diphyllobothriidae</taxon>
        <taxon>Schistocephalus</taxon>
    </lineage>
</organism>
<reference evidence="4" key="1">
    <citation type="submission" date="2016-06" db="UniProtKB">
        <authorList>
            <consortium name="WormBaseParasite"/>
        </authorList>
    </citation>
    <scope>IDENTIFICATION</scope>
</reference>
<evidence type="ECO:0000313" key="2">
    <source>
        <dbReference type="EMBL" id="VDM05536.1"/>
    </source>
</evidence>
<keyword evidence="3" id="KW-1185">Reference proteome</keyword>
<proteinExistence type="predicted"/>
<feature type="region of interest" description="Disordered" evidence="1">
    <location>
        <begin position="92"/>
        <end position="115"/>
    </location>
</feature>
<evidence type="ECO:0000313" key="4">
    <source>
        <dbReference type="WBParaSite" id="SSLN_0001987401-mRNA-1"/>
    </source>
</evidence>
<dbReference type="AlphaFoldDB" id="A0A183TRQ2"/>
<reference evidence="2 3" key="2">
    <citation type="submission" date="2018-11" db="EMBL/GenBank/DDBJ databases">
        <authorList>
            <consortium name="Pathogen Informatics"/>
        </authorList>
    </citation>
    <scope>NUCLEOTIDE SEQUENCE [LARGE SCALE GENOMIC DNA]</scope>
    <source>
        <strain evidence="2 3">NST_G2</strain>
    </source>
</reference>
<gene>
    <name evidence="2" type="ORF">SSLN_LOCUS19150</name>
</gene>
<accession>A0A183TRQ2</accession>
<evidence type="ECO:0000256" key="1">
    <source>
        <dbReference type="SAM" id="MobiDB-lite"/>
    </source>
</evidence>
<sequence>MYLPPAIKSPPLAMSSWRSSQPLNLKCTLIFVFYHIVDEPVCLSNGGDGSSVCPHGRAQKRNKKVNDSILDLRQGANQCTSISIQLTAVHSNFPPPPPSRPSTNIGWSCDAGVGR</sequence>
<dbReference type="WBParaSite" id="SSLN_0001987401-mRNA-1">
    <property type="protein sequence ID" value="SSLN_0001987401-mRNA-1"/>
    <property type="gene ID" value="SSLN_0001987401"/>
</dbReference>
<dbReference type="Proteomes" id="UP000275846">
    <property type="component" value="Unassembled WGS sequence"/>
</dbReference>